<comment type="caution">
    <text evidence="1">The sequence shown here is derived from an EMBL/GenBank/DDBJ whole genome shotgun (WGS) entry which is preliminary data.</text>
</comment>
<dbReference type="STRING" id="596324.TREVI0001_1830"/>
<organism evidence="1 2">
    <name type="scientific">Treponema vincentii ATCC 35580</name>
    <dbReference type="NCBI Taxonomy" id="596324"/>
    <lineage>
        <taxon>Bacteria</taxon>
        <taxon>Pseudomonadati</taxon>
        <taxon>Spirochaetota</taxon>
        <taxon>Spirochaetia</taxon>
        <taxon>Spirochaetales</taxon>
        <taxon>Treponemataceae</taxon>
        <taxon>Treponema</taxon>
    </lineage>
</organism>
<dbReference type="Proteomes" id="UP000004509">
    <property type="component" value="Unassembled WGS sequence"/>
</dbReference>
<dbReference type="EMBL" id="ACYH01000027">
    <property type="protein sequence ID" value="EEV20659.1"/>
    <property type="molecule type" value="Genomic_DNA"/>
</dbReference>
<name>C8PP87_9SPIR</name>
<gene>
    <name evidence="1" type="ORF">TREVI0001_1830</name>
</gene>
<protein>
    <submittedName>
        <fullName evidence="1">Uncharacterized protein</fullName>
    </submittedName>
</protein>
<evidence type="ECO:0000313" key="2">
    <source>
        <dbReference type="Proteomes" id="UP000004509"/>
    </source>
</evidence>
<dbReference type="AlphaFoldDB" id="C8PP87"/>
<accession>C8PP87</accession>
<proteinExistence type="predicted"/>
<sequence length="41" mass="5072">MNSLFILRVIFKRSLMRMPEDLSALSFFRIDQYNLNMERKF</sequence>
<reference evidence="1 2" key="1">
    <citation type="submission" date="2009-07" db="EMBL/GenBank/DDBJ databases">
        <authorList>
            <person name="Madupu R."/>
            <person name="Sebastian Y."/>
            <person name="Durkin A.S."/>
            <person name="Torralba M."/>
            <person name="Methe B."/>
            <person name="Sutton G.G."/>
            <person name="Strausberg R.L."/>
            <person name="Nelson K.E."/>
        </authorList>
    </citation>
    <scope>NUCLEOTIDE SEQUENCE [LARGE SCALE GENOMIC DNA]</scope>
    <source>
        <strain evidence="1 2">ATCC 35580</strain>
    </source>
</reference>
<evidence type="ECO:0000313" key="1">
    <source>
        <dbReference type="EMBL" id="EEV20659.1"/>
    </source>
</evidence>